<evidence type="ECO:0000313" key="2">
    <source>
        <dbReference type="EMBL" id="MDC0722529.1"/>
    </source>
</evidence>
<dbReference type="EMBL" id="JAQNDL010000003">
    <property type="protein sequence ID" value="MDC0722529.1"/>
    <property type="molecule type" value="Genomic_DNA"/>
</dbReference>
<comment type="caution">
    <text evidence="2">The sequence shown here is derived from an EMBL/GenBank/DDBJ whole genome shotgun (WGS) entry which is preliminary data.</text>
</comment>
<accession>A0ABT5EB10</accession>
<organism evidence="2 3">
    <name type="scientific">Nannocystis bainbridge</name>
    <dbReference type="NCBI Taxonomy" id="2995303"/>
    <lineage>
        <taxon>Bacteria</taxon>
        <taxon>Pseudomonadati</taxon>
        <taxon>Myxococcota</taxon>
        <taxon>Polyangia</taxon>
        <taxon>Nannocystales</taxon>
        <taxon>Nannocystaceae</taxon>
        <taxon>Nannocystis</taxon>
    </lineage>
</organism>
<name>A0ABT5EB10_9BACT</name>
<evidence type="ECO:0000313" key="3">
    <source>
        <dbReference type="Proteomes" id="UP001221686"/>
    </source>
</evidence>
<evidence type="ECO:0000256" key="1">
    <source>
        <dbReference type="SAM" id="MobiDB-lite"/>
    </source>
</evidence>
<reference evidence="2 3" key="1">
    <citation type="submission" date="2022-11" db="EMBL/GenBank/DDBJ databases">
        <title>Minimal conservation of predation-associated metabolite biosynthetic gene clusters underscores biosynthetic potential of Myxococcota including descriptions for ten novel species: Archangium lansinium sp. nov., Myxococcus landrumus sp. nov., Nannocystis bai.</title>
        <authorList>
            <person name="Ahearne A."/>
            <person name="Stevens C."/>
            <person name="Dowd S."/>
        </authorList>
    </citation>
    <scope>NUCLEOTIDE SEQUENCE [LARGE SCALE GENOMIC DNA]</scope>
    <source>
        <strain evidence="2 3">BB15-2</strain>
    </source>
</reference>
<dbReference type="Proteomes" id="UP001221686">
    <property type="component" value="Unassembled WGS sequence"/>
</dbReference>
<keyword evidence="3" id="KW-1185">Reference proteome</keyword>
<gene>
    <name evidence="2" type="ORF">POL25_36915</name>
</gene>
<sequence>MHSARACAESPSHGGVTLSDSGIASIAALWASITPDRGSTIAALAGSLAAIGAFAAHPPTSSIAADENPRKQPCRRLTAAIRAPR</sequence>
<feature type="region of interest" description="Disordered" evidence="1">
    <location>
        <begin position="61"/>
        <end position="85"/>
    </location>
</feature>
<protein>
    <submittedName>
        <fullName evidence="2">Uncharacterized protein</fullName>
    </submittedName>
</protein>
<dbReference type="RefSeq" id="WP_272091057.1">
    <property type="nucleotide sequence ID" value="NZ_JAQNDL010000003.1"/>
</dbReference>
<proteinExistence type="predicted"/>